<comment type="subcellular location">
    <subcellularLocation>
        <location evidence="1">Membrane</location>
        <topology evidence="1">Multi-pass membrane protein</topology>
    </subcellularLocation>
</comment>
<dbReference type="RefSeq" id="WP_157306561.1">
    <property type="nucleotide sequence ID" value="NZ_WRXN01000005.1"/>
</dbReference>
<protein>
    <submittedName>
        <fullName evidence="6">DoxX family protein</fullName>
    </submittedName>
</protein>
<reference evidence="6 7" key="1">
    <citation type="submission" date="2019-12" db="EMBL/GenBank/DDBJ databases">
        <title>Chitinophaga sp. strain ysch24 (GDMCC 1.1355), whole genome shotgun sequence.</title>
        <authorList>
            <person name="Zhang X."/>
        </authorList>
    </citation>
    <scope>NUCLEOTIDE SEQUENCE [LARGE SCALE GENOMIC DNA]</scope>
    <source>
        <strain evidence="7">ysch24</strain>
    </source>
</reference>
<evidence type="ECO:0000256" key="1">
    <source>
        <dbReference type="ARBA" id="ARBA00004141"/>
    </source>
</evidence>
<evidence type="ECO:0000256" key="4">
    <source>
        <dbReference type="ARBA" id="ARBA00023136"/>
    </source>
</evidence>
<feature type="transmembrane region" description="Helical" evidence="5">
    <location>
        <begin position="97"/>
        <end position="117"/>
    </location>
</feature>
<dbReference type="GO" id="GO:0016020">
    <property type="term" value="C:membrane"/>
    <property type="evidence" value="ECO:0007669"/>
    <property type="project" value="UniProtKB-SubCell"/>
</dbReference>
<organism evidence="6 7">
    <name type="scientific">Chitinophaga tropicalis</name>
    <dbReference type="NCBI Taxonomy" id="2683588"/>
    <lineage>
        <taxon>Bacteria</taxon>
        <taxon>Pseudomonadati</taxon>
        <taxon>Bacteroidota</taxon>
        <taxon>Chitinophagia</taxon>
        <taxon>Chitinophagales</taxon>
        <taxon>Chitinophagaceae</taxon>
        <taxon>Chitinophaga</taxon>
    </lineage>
</organism>
<proteinExistence type="predicted"/>
<evidence type="ECO:0000256" key="3">
    <source>
        <dbReference type="ARBA" id="ARBA00022989"/>
    </source>
</evidence>
<accession>A0A7K1U448</accession>
<dbReference type="Proteomes" id="UP000461730">
    <property type="component" value="Unassembled WGS sequence"/>
</dbReference>
<keyword evidence="7" id="KW-1185">Reference proteome</keyword>
<feature type="transmembrane region" description="Helical" evidence="5">
    <location>
        <begin position="42"/>
        <end position="62"/>
    </location>
</feature>
<evidence type="ECO:0000256" key="2">
    <source>
        <dbReference type="ARBA" id="ARBA00022692"/>
    </source>
</evidence>
<dbReference type="InterPro" id="IPR016944">
    <property type="entry name" value="UCP030066"/>
</dbReference>
<comment type="caution">
    <text evidence="6">The sequence shown here is derived from an EMBL/GenBank/DDBJ whole genome shotgun (WGS) entry which is preliminary data.</text>
</comment>
<keyword evidence="3 5" id="KW-1133">Transmembrane helix</keyword>
<dbReference type="Pfam" id="PF13564">
    <property type="entry name" value="DoxX_2"/>
    <property type="match status" value="1"/>
</dbReference>
<evidence type="ECO:0000256" key="5">
    <source>
        <dbReference type="SAM" id="Phobius"/>
    </source>
</evidence>
<dbReference type="InterPro" id="IPR032808">
    <property type="entry name" value="DoxX"/>
</dbReference>
<keyword evidence="2 5" id="KW-0812">Transmembrane</keyword>
<dbReference type="EMBL" id="WRXN01000005">
    <property type="protein sequence ID" value="MVT09131.1"/>
    <property type="molecule type" value="Genomic_DNA"/>
</dbReference>
<gene>
    <name evidence="6" type="ORF">GO493_12735</name>
</gene>
<evidence type="ECO:0000313" key="6">
    <source>
        <dbReference type="EMBL" id="MVT09131.1"/>
    </source>
</evidence>
<feature type="transmembrane region" description="Helical" evidence="5">
    <location>
        <begin position="9"/>
        <end position="30"/>
    </location>
</feature>
<sequence>MKPKTIKVLHWTVTGLFSVFMLMAGIVEFIQSEEGKEIMRHLGYPLHILIVLGAGKILGAIALLQTKFKTIKEWAYAGFTFNFIGACVARADAGDSTALIISPLLFLAGLLLSYFYWKKYAALKSK</sequence>
<dbReference type="AlphaFoldDB" id="A0A7K1U448"/>
<keyword evidence="4 5" id="KW-0472">Membrane</keyword>
<feature type="transmembrane region" description="Helical" evidence="5">
    <location>
        <begin position="74"/>
        <end position="91"/>
    </location>
</feature>
<name>A0A7K1U448_9BACT</name>
<dbReference type="PIRSF" id="PIRSF030066">
    <property type="entry name" value="UCP030066"/>
    <property type="match status" value="1"/>
</dbReference>
<evidence type="ECO:0000313" key="7">
    <source>
        <dbReference type="Proteomes" id="UP000461730"/>
    </source>
</evidence>